<sequence>MKMLLLCSAWMPHVRYPNFLAHTSYLRSGTTGRSHYVLIITSSATVATRMLSKVCAKAVQTPICSDVDMSHYVQAECVTT</sequence>
<name>A0A9P7E294_9AGAM</name>
<protein>
    <submittedName>
        <fullName evidence="1">Uncharacterized protein</fullName>
    </submittedName>
</protein>
<organism evidence="1 2">
    <name type="scientific">Suillus subaureus</name>
    <dbReference type="NCBI Taxonomy" id="48587"/>
    <lineage>
        <taxon>Eukaryota</taxon>
        <taxon>Fungi</taxon>
        <taxon>Dikarya</taxon>
        <taxon>Basidiomycota</taxon>
        <taxon>Agaricomycotina</taxon>
        <taxon>Agaricomycetes</taxon>
        <taxon>Agaricomycetidae</taxon>
        <taxon>Boletales</taxon>
        <taxon>Suillineae</taxon>
        <taxon>Suillaceae</taxon>
        <taxon>Suillus</taxon>
    </lineage>
</organism>
<dbReference type="AlphaFoldDB" id="A0A9P7E294"/>
<dbReference type="RefSeq" id="XP_041189330.1">
    <property type="nucleotide sequence ID" value="XM_041336568.1"/>
</dbReference>
<dbReference type="EMBL" id="JABBWG010000033">
    <property type="protein sequence ID" value="KAG1809616.1"/>
    <property type="molecule type" value="Genomic_DNA"/>
</dbReference>
<gene>
    <name evidence="1" type="ORF">BJ212DRAFT_1378500</name>
</gene>
<dbReference type="Proteomes" id="UP000807769">
    <property type="component" value="Unassembled WGS sequence"/>
</dbReference>
<accession>A0A9P7E294</accession>
<comment type="caution">
    <text evidence="1">The sequence shown here is derived from an EMBL/GenBank/DDBJ whole genome shotgun (WGS) entry which is preliminary data.</text>
</comment>
<evidence type="ECO:0000313" key="1">
    <source>
        <dbReference type="EMBL" id="KAG1809616.1"/>
    </source>
</evidence>
<reference evidence="1" key="1">
    <citation type="journal article" date="2020" name="New Phytol.">
        <title>Comparative genomics reveals dynamic genome evolution in host specialist ectomycorrhizal fungi.</title>
        <authorList>
            <person name="Lofgren L.A."/>
            <person name="Nguyen N.H."/>
            <person name="Vilgalys R."/>
            <person name="Ruytinx J."/>
            <person name="Liao H.L."/>
            <person name="Branco S."/>
            <person name="Kuo A."/>
            <person name="LaButti K."/>
            <person name="Lipzen A."/>
            <person name="Andreopoulos W."/>
            <person name="Pangilinan J."/>
            <person name="Riley R."/>
            <person name="Hundley H."/>
            <person name="Na H."/>
            <person name="Barry K."/>
            <person name="Grigoriev I.V."/>
            <person name="Stajich J.E."/>
            <person name="Kennedy P.G."/>
        </authorList>
    </citation>
    <scope>NUCLEOTIDE SEQUENCE</scope>
    <source>
        <strain evidence="1">MN1</strain>
    </source>
</reference>
<dbReference type="GeneID" id="64630585"/>
<evidence type="ECO:0000313" key="2">
    <source>
        <dbReference type="Proteomes" id="UP000807769"/>
    </source>
</evidence>
<proteinExistence type="predicted"/>
<keyword evidence="2" id="KW-1185">Reference proteome</keyword>